<sequence>MNGIEVANWQPQYLRHPPSKEGNTLGTDYLLQIKNVSKEYSGNRVLKNVNINIKAGEIHGLVGENGAGKSTLMNILFGMEVIHSTGGFEGDIIIDGNVANPKTPKESMELGIGMVHQEFMLIPGFSIAENIKLNREITKDNLFSRILGPKMKTLNFKKMGEDSRQALDKLGMSIDEWLPVAGLPIGYMQFVEIAREIDKENLKILVFDEPTAVLAEAEADKFLKVVRKLADLGIAILFISHRLDEIIEITDNITVLRDGEVVSSLITKDADVHKIAELMVGRKIENTNTAKDMKQEDEEKDYILELKNLYVDMPGEMVKGLNLKVRRGEILGIGGLGGQGKIGVANGIMGLYPTRGEILRDGTPLPLNQPKKVLDSGVAFVTEDRRGVGLLLDDSIEHNIAISALQIKEKFIKNIASFKIMNNKEVKEHALNMIKELDIRCTGPKQLTRRLSGGNQQKVCIARALTLDPDIILVSEPTRGIDVGAKKIVLDLLVKLNRELGMTVIITSSELAELRSVSDRIAIIFEGKLEGVLSPNDSDVNYGLMMAGEYVKEEVS</sequence>
<dbReference type="PROSITE" id="PS00211">
    <property type="entry name" value="ABC_TRANSPORTER_1"/>
    <property type="match status" value="1"/>
</dbReference>
<organism evidence="4 5">
    <name type="scientific">Natronincola peptidivorans</name>
    <dbReference type="NCBI Taxonomy" id="426128"/>
    <lineage>
        <taxon>Bacteria</taxon>
        <taxon>Bacillati</taxon>
        <taxon>Bacillota</taxon>
        <taxon>Clostridia</taxon>
        <taxon>Peptostreptococcales</taxon>
        <taxon>Natronincolaceae</taxon>
        <taxon>Natronincola</taxon>
    </lineage>
</organism>
<dbReference type="PANTHER" id="PTHR43790">
    <property type="entry name" value="CARBOHYDRATE TRANSPORT ATP-BINDING PROTEIN MG119-RELATED"/>
    <property type="match status" value="1"/>
</dbReference>
<dbReference type="GO" id="GO:0005524">
    <property type="term" value="F:ATP binding"/>
    <property type="evidence" value="ECO:0007669"/>
    <property type="project" value="UniProtKB-KW"/>
</dbReference>
<evidence type="ECO:0000256" key="1">
    <source>
        <dbReference type="ARBA" id="ARBA00022741"/>
    </source>
</evidence>
<gene>
    <name evidence="4" type="ORF">SAMN05660297_01363</name>
</gene>
<dbReference type="Pfam" id="PF00005">
    <property type="entry name" value="ABC_tran"/>
    <property type="match status" value="2"/>
</dbReference>
<reference evidence="4 5" key="1">
    <citation type="submission" date="2016-10" db="EMBL/GenBank/DDBJ databases">
        <authorList>
            <person name="de Groot N.N."/>
        </authorList>
    </citation>
    <scope>NUCLEOTIDE SEQUENCE [LARGE SCALE GENOMIC DNA]</scope>
    <source>
        <strain evidence="4 5">DSM 18979</strain>
    </source>
</reference>
<dbReference type="InterPro" id="IPR027417">
    <property type="entry name" value="P-loop_NTPase"/>
</dbReference>
<dbReference type="InterPro" id="IPR003439">
    <property type="entry name" value="ABC_transporter-like_ATP-bd"/>
</dbReference>
<dbReference type="AlphaFoldDB" id="A0A1I0BRD1"/>
<dbReference type="SMART" id="SM00382">
    <property type="entry name" value="AAA"/>
    <property type="match status" value="2"/>
</dbReference>
<dbReference type="InterPro" id="IPR003593">
    <property type="entry name" value="AAA+_ATPase"/>
</dbReference>
<dbReference type="PANTHER" id="PTHR43790:SF4">
    <property type="entry name" value="GUANOSINE IMPORT ATP-BINDING PROTEIN NUPO"/>
    <property type="match status" value="1"/>
</dbReference>
<keyword evidence="5" id="KW-1185">Reference proteome</keyword>
<keyword evidence="2 4" id="KW-0067">ATP-binding</keyword>
<evidence type="ECO:0000313" key="5">
    <source>
        <dbReference type="Proteomes" id="UP000199568"/>
    </source>
</evidence>
<dbReference type="InterPro" id="IPR017871">
    <property type="entry name" value="ABC_transporter-like_CS"/>
</dbReference>
<evidence type="ECO:0000313" key="4">
    <source>
        <dbReference type="EMBL" id="SET08847.1"/>
    </source>
</evidence>
<dbReference type="InterPro" id="IPR050107">
    <property type="entry name" value="ABC_carbohydrate_import_ATPase"/>
</dbReference>
<keyword evidence="1" id="KW-0547">Nucleotide-binding</keyword>
<dbReference type="OrthoDB" id="9771863at2"/>
<dbReference type="PROSITE" id="PS50893">
    <property type="entry name" value="ABC_TRANSPORTER_2"/>
    <property type="match status" value="2"/>
</dbReference>
<dbReference type="GO" id="GO:0016887">
    <property type="term" value="F:ATP hydrolysis activity"/>
    <property type="evidence" value="ECO:0007669"/>
    <property type="project" value="InterPro"/>
</dbReference>
<dbReference type="Proteomes" id="UP000199568">
    <property type="component" value="Unassembled WGS sequence"/>
</dbReference>
<name>A0A1I0BRD1_9FIRM</name>
<feature type="domain" description="ABC transporter" evidence="3">
    <location>
        <begin position="293"/>
        <end position="551"/>
    </location>
</feature>
<dbReference type="CDD" id="cd03216">
    <property type="entry name" value="ABC_Carb_Monos_I"/>
    <property type="match status" value="1"/>
</dbReference>
<dbReference type="SUPFAM" id="SSF52540">
    <property type="entry name" value="P-loop containing nucleoside triphosphate hydrolases"/>
    <property type="match status" value="2"/>
</dbReference>
<dbReference type="STRING" id="426128.SAMN05660297_01363"/>
<proteinExistence type="predicted"/>
<evidence type="ECO:0000259" key="3">
    <source>
        <dbReference type="PROSITE" id="PS50893"/>
    </source>
</evidence>
<feature type="domain" description="ABC transporter" evidence="3">
    <location>
        <begin position="31"/>
        <end position="283"/>
    </location>
</feature>
<accession>A0A1I0BRD1</accession>
<dbReference type="EMBL" id="FOHU01000004">
    <property type="protein sequence ID" value="SET08847.1"/>
    <property type="molecule type" value="Genomic_DNA"/>
</dbReference>
<evidence type="ECO:0000256" key="2">
    <source>
        <dbReference type="ARBA" id="ARBA00022840"/>
    </source>
</evidence>
<dbReference type="Gene3D" id="3.40.50.300">
    <property type="entry name" value="P-loop containing nucleotide triphosphate hydrolases"/>
    <property type="match status" value="2"/>
</dbReference>
<protein>
    <submittedName>
        <fullName evidence="4">Monosaccharide ABC transporter ATP-binding protein, CUT2 family (TC 3.A.1.2.-)</fullName>
    </submittedName>
</protein>